<evidence type="ECO:0000256" key="2">
    <source>
        <dbReference type="ARBA" id="ARBA00032707"/>
    </source>
</evidence>
<reference evidence="7" key="1">
    <citation type="submission" date="2014-09" db="EMBL/GenBank/DDBJ databases">
        <authorList>
            <person name="Hjerde E."/>
        </authorList>
    </citation>
    <scope>NUCLEOTIDE SEQUENCE [LARGE SCALE GENOMIC DNA]</scope>
    <source>
        <strain evidence="7">06/09/139</strain>
    </source>
</reference>
<organism evidence="6 7">
    <name type="scientific">Aliivibrio wodanis</name>
    <dbReference type="NCBI Taxonomy" id="80852"/>
    <lineage>
        <taxon>Bacteria</taxon>
        <taxon>Pseudomonadati</taxon>
        <taxon>Pseudomonadota</taxon>
        <taxon>Gammaproteobacteria</taxon>
        <taxon>Vibrionales</taxon>
        <taxon>Vibrionaceae</taxon>
        <taxon>Aliivibrio</taxon>
    </lineage>
</organism>
<dbReference type="KEGG" id="awd:AWOD_I_1513"/>
<dbReference type="SUPFAM" id="SSF48317">
    <property type="entry name" value="Acid phosphatase/Vanadium-dependent haloperoxidase"/>
    <property type="match status" value="1"/>
</dbReference>
<dbReference type="EC" id="3.6.1.27" evidence="1"/>
<feature type="signal peptide" evidence="4">
    <location>
        <begin position="1"/>
        <end position="22"/>
    </location>
</feature>
<dbReference type="SMART" id="SM00014">
    <property type="entry name" value="acidPPc"/>
    <property type="match status" value="1"/>
</dbReference>
<dbReference type="InterPro" id="IPR036938">
    <property type="entry name" value="PAP2/HPO_sf"/>
</dbReference>
<dbReference type="GeneID" id="28541072"/>
<sequence length="182" mass="19883">MKGFEKVVFISIAAMLSASVQAEDKSSDDRNADIGAVGIPLIAGSIALYKEDYDGFWMFTKGAAYTLAATQILKRTVKAERPNGEDELSFPSGHSSAAFQGASYLQFRYGWEYGLPAYMGASLIGYSRVENDHHYWRDVIAGAALATAIQYVVTDKYMDSNSVMIMPVINQDQVGISASFSF</sequence>
<evidence type="ECO:0000256" key="1">
    <source>
        <dbReference type="ARBA" id="ARBA00012374"/>
    </source>
</evidence>
<dbReference type="InterPro" id="IPR000326">
    <property type="entry name" value="PAP2/HPO"/>
</dbReference>
<evidence type="ECO:0000313" key="6">
    <source>
        <dbReference type="EMBL" id="CED71587.1"/>
    </source>
</evidence>
<dbReference type="PATRIC" id="fig|80852.17.peg.1556"/>
<dbReference type="GO" id="GO:0050380">
    <property type="term" value="F:undecaprenyl-diphosphatase activity"/>
    <property type="evidence" value="ECO:0007669"/>
    <property type="project" value="UniProtKB-EC"/>
</dbReference>
<dbReference type="CDD" id="cd03394">
    <property type="entry name" value="PAP2_like_5"/>
    <property type="match status" value="1"/>
</dbReference>
<dbReference type="HOGENOM" id="CLU_106650_2_0_6"/>
<keyword evidence="4" id="KW-0732">Signal</keyword>
<dbReference type="OrthoDB" id="9773582at2"/>
<proteinExistence type="predicted"/>
<comment type="catalytic activity">
    <reaction evidence="3">
        <text>di-trans,octa-cis-undecaprenyl diphosphate + H2O = di-trans,octa-cis-undecaprenyl phosphate + phosphate + H(+)</text>
        <dbReference type="Rhea" id="RHEA:28094"/>
        <dbReference type="ChEBI" id="CHEBI:15377"/>
        <dbReference type="ChEBI" id="CHEBI:15378"/>
        <dbReference type="ChEBI" id="CHEBI:43474"/>
        <dbReference type="ChEBI" id="CHEBI:58405"/>
        <dbReference type="ChEBI" id="CHEBI:60392"/>
        <dbReference type="EC" id="3.6.1.27"/>
    </reaction>
</comment>
<evidence type="ECO:0000256" key="3">
    <source>
        <dbReference type="ARBA" id="ARBA00047594"/>
    </source>
</evidence>
<dbReference type="AlphaFoldDB" id="A0A090IME5"/>
<feature type="domain" description="Phosphatidic acid phosphatase type 2/haloperoxidase" evidence="5">
    <location>
        <begin position="56"/>
        <end position="154"/>
    </location>
</feature>
<gene>
    <name evidence="6" type="ORF">AWOD_I_1513</name>
</gene>
<dbReference type="EMBL" id="LN554846">
    <property type="protein sequence ID" value="CED71587.1"/>
    <property type="molecule type" value="Genomic_DNA"/>
</dbReference>
<evidence type="ECO:0000259" key="5">
    <source>
        <dbReference type="SMART" id="SM00014"/>
    </source>
</evidence>
<accession>A0A090IME5</accession>
<evidence type="ECO:0000256" key="4">
    <source>
        <dbReference type="SAM" id="SignalP"/>
    </source>
</evidence>
<keyword evidence="7" id="KW-1185">Reference proteome</keyword>
<dbReference type="Proteomes" id="UP000032427">
    <property type="component" value="Chromosome 1"/>
</dbReference>
<dbReference type="PANTHER" id="PTHR14969">
    <property type="entry name" value="SPHINGOSINE-1-PHOSPHATE PHOSPHOHYDROLASE"/>
    <property type="match status" value="1"/>
</dbReference>
<evidence type="ECO:0000313" key="7">
    <source>
        <dbReference type="Proteomes" id="UP000032427"/>
    </source>
</evidence>
<name>A0A090IME5_9GAMM</name>
<dbReference type="PANTHER" id="PTHR14969:SF13">
    <property type="entry name" value="AT30094P"/>
    <property type="match status" value="1"/>
</dbReference>
<dbReference type="Gene3D" id="1.20.144.10">
    <property type="entry name" value="Phosphatidic acid phosphatase type 2/haloperoxidase"/>
    <property type="match status" value="1"/>
</dbReference>
<feature type="chain" id="PRO_5001857568" description="undecaprenyl-diphosphate phosphatase" evidence="4">
    <location>
        <begin position="23"/>
        <end position="182"/>
    </location>
</feature>
<dbReference type="STRING" id="80852.AWOD_I_1513"/>
<protein>
    <recommendedName>
        <fullName evidence="1">undecaprenyl-diphosphate phosphatase</fullName>
        <ecNumber evidence="1">3.6.1.27</ecNumber>
    </recommendedName>
    <alternativeName>
        <fullName evidence="2">Undecaprenyl pyrophosphate phosphatase</fullName>
    </alternativeName>
</protein>
<dbReference type="Pfam" id="PF01569">
    <property type="entry name" value="PAP2"/>
    <property type="match status" value="1"/>
</dbReference>